<evidence type="ECO:0000256" key="2">
    <source>
        <dbReference type="ARBA" id="ARBA00022723"/>
    </source>
</evidence>
<keyword evidence="2" id="KW-0479">Metal-binding</keyword>
<evidence type="ECO:0000256" key="4">
    <source>
        <dbReference type="ARBA" id="ARBA00023008"/>
    </source>
</evidence>
<dbReference type="Proteomes" id="UP000791080">
    <property type="component" value="Unassembled WGS sequence"/>
</dbReference>
<evidence type="ECO:0000259" key="7">
    <source>
        <dbReference type="Pfam" id="PF04234"/>
    </source>
</evidence>
<keyword evidence="6" id="KW-0472">Membrane</keyword>
<dbReference type="EMBL" id="AUBJ02000001">
    <property type="protein sequence ID" value="MCP2332926.1"/>
    <property type="molecule type" value="Genomic_DNA"/>
</dbReference>
<keyword evidence="6" id="KW-0812">Transmembrane</keyword>
<evidence type="ECO:0000256" key="1">
    <source>
        <dbReference type="ARBA" id="ARBA00004196"/>
    </source>
</evidence>
<feature type="transmembrane region" description="Helical" evidence="6">
    <location>
        <begin position="180"/>
        <end position="202"/>
    </location>
</feature>
<organism evidence="8 9">
    <name type="scientific">Actinoalloteichus caeruleus DSM 43889</name>
    <dbReference type="NCBI Taxonomy" id="1120930"/>
    <lineage>
        <taxon>Bacteria</taxon>
        <taxon>Bacillati</taxon>
        <taxon>Actinomycetota</taxon>
        <taxon>Actinomycetes</taxon>
        <taxon>Pseudonocardiales</taxon>
        <taxon>Pseudonocardiaceae</taxon>
        <taxon>Actinoalloteichus</taxon>
        <taxon>Actinoalloteichus cyanogriseus</taxon>
    </lineage>
</organism>
<dbReference type="SUPFAM" id="SSF81296">
    <property type="entry name" value="E set domains"/>
    <property type="match status" value="1"/>
</dbReference>
<name>A0ABT1JL78_ACTCY</name>
<comment type="caution">
    <text evidence="8">The sequence shown here is derived from an EMBL/GenBank/DDBJ whole genome shotgun (WGS) entry which is preliminary data.</text>
</comment>
<evidence type="ECO:0000256" key="6">
    <source>
        <dbReference type="SAM" id="Phobius"/>
    </source>
</evidence>
<dbReference type="PANTHER" id="PTHR34820">
    <property type="entry name" value="INNER MEMBRANE PROTEIN YEBZ"/>
    <property type="match status" value="1"/>
</dbReference>
<comment type="subcellular location">
    <subcellularLocation>
        <location evidence="1">Cell envelope</location>
    </subcellularLocation>
</comment>
<proteinExistence type="predicted"/>
<evidence type="ECO:0000256" key="3">
    <source>
        <dbReference type="ARBA" id="ARBA00022729"/>
    </source>
</evidence>
<keyword evidence="4" id="KW-0186">Copper</keyword>
<gene>
    <name evidence="8" type="ORF">G443_003196</name>
</gene>
<protein>
    <recommendedName>
        <fullName evidence="7">CopC domain-containing protein</fullName>
    </recommendedName>
</protein>
<evidence type="ECO:0000313" key="8">
    <source>
        <dbReference type="EMBL" id="MCP2332926.1"/>
    </source>
</evidence>
<reference evidence="8 9" key="1">
    <citation type="submission" date="2013-07" db="EMBL/GenBank/DDBJ databases">
        <authorList>
            <consortium name="DOE Joint Genome Institute"/>
            <person name="Reeve W."/>
            <person name="Huntemann M."/>
            <person name="Han J."/>
            <person name="Chen A."/>
            <person name="Kyrpides N."/>
            <person name="Mavromatis K."/>
            <person name="Markowitz V."/>
            <person name="Palaniappan K."/>
            <person name="Ivanova N."/>
            <person name="Schaumberg A."/>
            <person name="Pati A."/>
            <person name="Liolios K."/>
            <person name="Nordberg H.P."/>
            <person name="Cantor M.N."/>
            <person name="Hua S.X."/>
            <person name="Woyke T."/>
        </authorList>
    </citation>
    <scope>NUCLEOTIDE SEQUENCE [LARGE SCALE GENOMIC DNA]</scope>
    <source>
        <strain evidence="8 9">DSM 43889</strain>
    </source>
</reference>
<keyword evidence="6" id="KW-1133">Transmembrane helix</keyword>
<sequence length="212" mass="21741">MMAVLVSRGNGSRSVPAASVMPRGVTVAAVFGAVVSLLVVLAWPASAHNVLVGSDPVDGATLPTGPDAVELVFDQRVLGGVNTVTVTGPDGNRWELDEEVAVEGTAVRQRLHPLGPAGEYTIAYRVLSADGHPVSDTLTFILADDGPGTVPPQPPGGPADRDRGASEDGEEPAASGVAAVWWWLAGAGALLVVGLLVAFRVAGPSTNRSRRR</sequence>
<feature type="domain" description="CopC" evidence="7">
    <location>
        <begin position="48"/>
        <end position="140"/>
    </location>
</feature>
<accession>A0ABT1JL78</accession>
<dbReference type="InterPro" id="IPR007348">
    <property type="entry name" value="CopC_dom"/>
</dbReference>
<dbReference type="InterPro" id="IPR032694">
    <property type="entry name" value="CopC/D"/>
</dbReference>
<dbReference type="PANTHER" id="PTHR34820:SF4">
    <property type="entry name" value="INNER MEMBRANE PROTEIN YEBZ"/>
    <property type="match status" value="1"/>
</dbReference>
<reference evidence="8 9" key="2">
    <citation type="submission" date="2022-06" db="EMBL/GenBank/DDBJ databases">
        <title>Genomic Encyclopedia of Type Strains, Phase I: the one thousand microbial genomes (KMG-I) project.</title>
        <authorList>
            <person name="Kyrpides N."/>
        </authorList>
    </citation>
    <scope>NUCLEOTIDE SEQUENCE [LARGE SCALE GENOMIC DNA]</scope>
    <source>
        <strain evidence="8 9">DSM 43889</strain>
    </source>
</reference>
<dbReference type="Gene3D" id="2.60.40.1220">
    <property type="match status" value="1"/>
</dbReference>
<evidence type="ECO:0000256" key="5">
    <source>
        <dbReference type="SAM" id="MobiDB-lite"/>
    </source>
</evidence>
<dbReference type="InterPro" id="IPR014755">
    <property type="entry name" value="Cu-Rt/internalin_Ig-like"/>
</dbReference>
<keyword evidence="3" id="KW-0732">Signal</keyword>
<evidence type="ECO:0000313" key="9">
    <source>
        <dbReference type="Proteomes" id="UP000791080"/>
    </source>
</evidence>
<keyword evidence="9" id="KW-1185">Reference proteome</keyword>
<dbReference type="InterPro" id="IPR014756">
    <property type="entry name" value="Ig_E-set"/>
</dbReference>
<dbReference type="Pfam" id="PF04234">
    <property type="entry name" value="CopC"/>
    <property type="match status" value="1"/>
</dbReference>
<feature type="region of interest" description="Disordered" evidence="5">
    <location>
        <begin position="143"/>
        <end position="171"/>
    </location>
</feature>